<sequence>MDKNRAMAAYKKTPNVQSCSLGFHRSYHFWLLVRLEMLVVVGFETGKVSVRGYLADALRDRMVVSGNGEDDSNSDDGSDDDSDNASNDDDSGDNIDERNLTTKRG</sequence>
<feature type="compositionally biased region" description="Basic and acidic residues" evidence="1">
    <location>
        <begin position="95"/>
        <end position="105"/>
    </location>
</feature>
<evidence type="ECO:0000313" key="3">
    <source>
        <dbReference type="Proteomes" id="UP000297452"/>
    </source>
</evidence>
<feature type="region of interest" description="Disordered" evidence="1">
    <location>
        <begin position="64"/>
        <end position="105"/>
    </location>
</feature>
<evidence type="ECO:0000313" key="2">
    <source>
        <dbReference type="EMBL" id="TGO69870.1"/>
    </source>
</evidence>
<evidence type="ECO:0000256" key="1">
    <source>
        <dbReference type="SAM" id="MobiDB-lite"/>
    </source>
</evidence>
<organism evidence="2 3">
    <name type="scientific">Botryotinia narcissicola</name>
    <dbReference type="NCBI Taxonomy" id="278944"/>
    <lineage>
        <taxon>Eukaryota</taxon>
        <taxon>Fungi</taxon>
        <taxon>Dikarya</taxon>
        <taxon>Ascomycota</taxon>
        <taxon>Pezizomycotina</taxon>
        <taxon>Leotiomycetes</taxon>
        <taxon>Helotiales</taxon>
        <taxon>Sclerotiniaceae</taxon>
        <taxon>Botryotinia</taxon>
    </lineage>
</organism>
<dbReference type="AlphaFoldDB" id="A0A4Z1JED5"/>
<proteinExistence type="predicted"/>
<keyword evidence="3" id="KW-1185">Reference proteome</keyword>
<gene>
    <name evidence="2" type="ORF">BOTNAR_0006g00590</name>
</gene>
<feature type="compositionally biased region" description="Acidic residues" evidence="1">
    <location>
        <begin position="68"/>
        <end position="94"/>
    </location>
</feature>
<comment type="caution">
    <text evidence="2">The sequence shown here is derived from an EMBL/GenBank/DDBJ whole genome shotgun (WGS) entry which is preliminary data.</text>
</comment>
<dbReference type="EMBL" id="PQXJ01000006">
    <property type="protein sequence ID" value="TGO69870.1"/>
    <property type="molecule type" value="Genomic_DNA"/>
</dbReference>
<accession>A0A4Z1JED5</accession>
<dbReference type="Proteomes" id="UP000297452">
    <property type="component" value="Unassembled WGS sequence"/>
</dbReference>
<reference evidence="2 3" key="1">
    <citation type="submission" date="2017-12" db="EMBL/GenBank/DDBJ databases">
        <title>Comparative genomics of Botrytis spp.</title>
        <authorList>
            <person name="Valero-Jimenez C.A."/>
            <person name="Tapia P."/>
            <person name="Veloso J."/>
            <person name="Silva-Moreno E."/>
            <person name="Staats M."/>
            <person name="Valdes J.H."/>
            <person name="Van Kan J.A.L."/>
        </authorList>
    </citation>
    <scope>NUCLEOTIDE SEQUENCE [LARGE SCALE GENOMIC DNA]</scope>
    <source>
        <strain evidence="2 3">MUCL2120</strain>
    </source>
</reference>
<name>A0A4Z1JED5_9HELO</name>
<protein>
    <submittedName>
        <fullName evidence="2">Uncharacterized protein</fullName>
    </submittedName>
</protein>